<sequence length="130" mass="14449">MSCLSSCKKIALAYSPCQTRRIIKWLAIGLSQSSYRFYSMLATFALKDYRLVAPNRAKSLELSFYTVDDAMLVELQSKLGFGNSGCCLRNLMFSFDNFKIMLAATRAATLIAADIAVITTDAATYYYTTA</sequence>
<keyword evidence="2" id="KW-1185">Reference proteome</keyword>
<comment type="caution">
    <text evidence="1">The sequence shown here is derived from an EMBL/GenBank/DDBJ whole genome shotgun (WGS) entry which is preliminary data.</text>
</comment>
<evidence type="ECO:0000313" key="1">
    <source>
        <dbReference type="EMBL" id="KAG6775892.1"/>
    </source>
</evidence>
<dbReference type="AlphaFoldDB" id="A0A8X7ZX73"/>
<protein>
    <submittedName>
        <fullName evidence="1">Uncharacterized protein</fullName>
    </submittedName>
</protein>
<organism evidence="1 2">
    <name type="scientific">Populus tomentosa</name>
    <name type="common">Chinese white poplar</name>
    <dbReference type="NCBI Taxonomy" id="118781"/>
    <lineage>
        <taxon>Eukaryota</taxon>
        <taxon>Viridiplantae</taxon>
        <taxon>Streptophyta</taxon>
        <taxon>Embryophyta</taxon>
        <taxon>Tracheophyta</taxon>
        <taxon>Spermatophyta</taxon>
        <taxon>Magnoliopsida</taxon>
        <taxon>eudicotyledons</taxon>
        <taxon>Gunneridae</taxon>
        <taxon>Pentapetalae</taxon>
        <taxon>rosids</taxon>
        <taxon>fabids</taxon>
        <taxon>Malpighiales</taxon>
        <taxon>Salicaceae</taxon>
        <taxon>Saliceae</taxon>
        <taxon>Populus</taxon>
    </lineage>
</organism>
<evidence type="ECO:0000313" key="2">
    <source>
        <dbReference type="Proteomes" id="UP000886885"/>
    </source>
</evidence>
<name>A0A8X7ZX73_POPTO</name>
<dbReference type="EMBL" id="JAAWWB010000009">
    <property type="protein sequence ID" value="KAG6775892.1"/>
    <property type="molecule type" value="Genomic_DNA"/>
</dbReference>
<accession>A0A8X7ZX73</accession>
<gene>
    <name evidence="1" type="ORF">POTOM_019391</name>
</gene>
<dbReference type="Proteomes" id="UP000886885">
    <property type="component" value="Chromosome 5A"/>
</dbReference>
<proteinExistence type="predicted"/>
<reference evidence="1" key="1">
    <citation type="journal article" date="2020" name="bioRxiv">
        <title>Hybrid origin of Populus tomentosa Carr. identified through genome sequencing and phylogenomic analysis.</title>
        <authorList>
            <person name="An X."/>
            <person name="Gao K."/>
            <person name="Chen Z."/>
            <person name="Li J."/>
            <person name="Yang X."/>
            <person name="Yang X."/>
            <person name="Zhou J."/>
            <person name="Guo T."/>
            <person name="Zhao T."/>
            <person name="Huang S."/>
            <person name="Miao D."/>
            <person name="Khan W.U."/>
            <person name="Rao P."/>
            <person name="Ye M."/>
            <person name="Lei B."/>
            <person name="Liao W."/>
            <person name="Wang J."/>
            <person name="Ji L."/>
            <person name="Li Y."/>
            <person name="Guo B."/>
            <person name="Mustafa N.S."/>
            <person name="Li S."/>
            <person name="Yun Q."/>
            <person name="Keller S.R."/>
            <person name="Mao J."/>
            <person name="Zhang R."/>
            <person name="Strauss S.H."/>
        </authorList>
    </citation>
    <scope>NUCLEOTIDE SEQUENCE</scope>
    <source>
        <strain evidence="1">GM15</strain>
        <tissue evidence="1">Leaf</tissue>
    </source>
</reference>